<dbReference type="Proteomes" id="UP001598130">
    <property type="component" value="Unassembled WGS sequence"/>
</dbReference>
<evidence type="ECO:0000313" key="1">
    <source>
        <dbReference type="EMBL" id="MFD3265479.1"/>
    </source>
</evidence>
<reference evidence="1 2" key="1">
    <citation type="submission" date="2022-09" db="EMBL/GenBank/DDBJ databases">
        <title>New species of Phenylobacterium.</title>
        <authorList>
            <person name="Mieszkin S."/>
        </authorList>
    </citation>
    <scope>NUCLEOTIDE SEQUENCE [LARGE SCALE GENOMIC DNA]</scope>
    <source>
        <strain evidence="1 2">HK31-G</strain>
    </source>
</reference>
<gene>
    <name evidence="1" type="ORF">OCL97_16090</name>
</gene>
<keyword evidence="2" id="KW-1185">Reference proteome</keyword>
<name>A0ABW6CQX4_9CAUL</name>
<protein>
    <submittedName>
        <fullName evidence="1">Uncharacterized protein</fullName>
    </submittedName>
</protein>
<sequence>MTKFYLSEDAVARIARGLIERSLPKAEWTHAAHFAACLWLLRDRPAARVVADMPGLICAYNEATGVENTDTAGYHHTITLASIGAAAAFLGRYPEHHPLHAVVDDLMVSPLGKPGWLMAYWTRPRLFSVEARRGWVEPDIRAFPHGVG</sequence>
<accession>A0ABW6CQX4</accession>
<comment type="caution">
    <text evidence="1">The sequence shown here is derived from an EMBL/GenBank/DDBJ whole genome shotgun (WGS) entry which is preliminary data.</text>
</comment>
<dbReference type="RefSeq" id="WP_377370899.1">
    <property type="nucleotide sequence ID" value="NZ_JAOTJD010000033.1"/>
</dbReference>
<evidence type="ECO:0000313" key="2">
    <source>
        <dbReference type="Proteomes" id="UP001598130"/>
    </source>
</evidence>
<organism evidence="1 2">
    <name type="scientific">Phenylobacterium ferrooxidans</name>
    <dbReference type="NCBI Taxonomy" id="2982689"/>
    <lineage>
        <taxon>Bacteria</taxon>
        <taxon>Pseudomonadati</taxon>
        <taxon>Pseudomonadota</taxon>
        <taxon>Alphaproteobacteria</taxon>
        <taxon>Caulobacterales</taxon>
        <taxon>Caulobacteraceae</taxon>
        <taxon>Phenylobacterium</taxon>
    </lineage>
</organism>
<proteinExistence type="predicted"/>
<dbReference type="EMBL" id="JAOTJD010000033">
    <property type="protein sequence ID" value="MFD3265479.1"/>
    <property type="molecule type" value="Genomic_DNA"/>
</dbReference>